<feature type="domain" description="Transcription elongation factor GreA/GreB C-terminal" evidence="1">
    <location>
        <begin position="55"/>
        <end position="127"/>
    </location>
</feature>
<dbReference type="Proteomes" id="UP000633278">
    <property type="component" value="Unassembled WGS sequence"/>
</dbReference>
<dbReference type="EMBL" id="BMJW01000001">
    <property type="protein sequence ID" value="GGG87863.1"/>
    <property type="molecule type" value="Genomic_DNA"/>
</dbReference>
<dbReference type="InterPro" id="IPR023459">
    <property type="entry name" value="Tscrpt_elong_fac_GreA/B_fam"/>
</dbReference>
<dbReference type="GO" id="GO:0003677">
    <property type="term" value="F:DNA binding"/>
    <property type="evidence" value="ECO:0007669"/>
    <property type="project" value="InterPro"/>
</dbReference>
<dbReference type="GO" id="GO:0032784">
    <property type="term" value="P:regulation of DNA-templated transcription elongation"/>
    <property type="evidence" value="ECO:0007669"/>
    <property type="project" value="InterPro"/>
</dbReference>
<evidence type="ECO:0000259" key="1">
    <source>
        <dbReference type="Pfam" id="PF01272"/>
    </source>
</evidence>
<evidence type="ECO:0000313" key="3">
    <source>
        <dbReference type="Proteomes" id="UP000633278"/>
    </source>
</evidence>
<dbReference type="SUPFAM" id="SSF54534">
    <property type="entry name" value="FKBP-like"/>
    <property type="match status" value="1"/>
</dbReference>
<dbReference type="PANTHER" id="PTHR30437:SF5">
    <property type="entry name" value="REGULATOR OF NUCLEOSIDE DIPHOSPHATE KINASE"/>
    <property type="match status" value="1"/>
</dbReference>
<dbReference type="RefSeq" id="WP_188597226.1">
    <property type="nucleotide sequence ID" value="NZ_BMJW01000001.1"/>
</dbReference>
<sequence length="135" mass="15219">MKYKRLQVEKEEYAVLKQLLHLEGPALASSMPKHLYKLQAELREANVLNEADMVDDVVRLNSLVTISTMDNSWTNTFRLVLPTKSNAKEKKISVLLPMGAAVLGYAKGDPIQWEFPGGIKELKVVDVVQHTTQEK</sequence>
<dbReference type="GO" id="GO:0006354">
    <property type="term" value="P:DNA-templated transcription elongation"/>
    <property type="evidence" value="ECO:0007669"/>
    <property type="project" value="TreeGrafter"/>
</dbReference>
<dbReference type="PANTHER" id="PTHR30437">
    <property type="entry name" value="TRANSCRIPTION ELONGATION FACTOR GREA"/>
    <property type="match status" value="1"/>
</dbReference>
<dbReference type="AlphaFoldDB" id="A0A917HSC3"/>
<dbReference type="Gene3D" id="3.10.50.30">
    <property type="entry name" value="Transcription elongation factor, GreA/GreB, C-terminal domain"/>
    <property type="match status" value="1"/>
</dbReference>
<evidence type="ECO:0000313" key="2">
    <source>
        <dbReference type="EMBL" id="GGG87863.1"/>
    </source>
</evidence>
<dbReference type="GO" id="GO:0070063">
    <property type="term" value="F:RNA polymerase binding"/>
    <property type="evidence" value="ECO:0007669"/>
    <property type="project" value="InterPro"/>
</dbReference>
<comment type="caution">
    <text evidence="2">The sequence shown here is derived from an EMBL/GenBank/DDBJ whole genome shotgun (WGS) entry which is preliminary data.</text>
</comment>
<proteinExistence type="predicted"/>
<name>A0A917HSC3_9FLAO</name>
<organism evidence="2 3">
    <name type="scientific">Polaribacter pacificus</name>
    <dbReference type="NCBI Taxonomy" id="1775173"/>
    <lineage>
        <taxon>Bacteria</taxon>
        <taxon>Pseudomonadati</taxon>
        <taxon>Bacteroidota</taxon>
        <taxon>Flavobacteriia</taxon>
        <taxon>Flavobacteriales</taxon>
        <taxon>Flavobacteriaceae</taxon>
    </lineage>
</organism>
<reference evidence="2" key="2">
    <citation type="submission" date="2020-09" db="EMBL/GenBank/DDBJ databases">
        <authorList>
            <person name="Sun Q."/>
            <person name="Zhou Y."/>
        </authorList>
    </citation>
    <scope>NUCLEOTIDE SEQUENCE</scope>
    <source>
        <strain evidence="2">CGMCC 1.15763</strain>
    </source>
</reference>
<accession>A0A917HSC3</accession>
<dbReference type="InterPro" id="IPR001437">
    <property type="entry name" value="Tscrpt_elong_fac_GreA/B_C"/>
</dbReference>
<gene>
    <name evidence="2" type="ORF">GCM10011416_00090</name>
</gene>
<protein>
    <recommendedName>
        <fullName evidence="1">Transcription elongation factor GreA/GreB C-terminal domain-containing protein</fullName>
    </recommendedName>
</protein>
<keyword evidence="3" id="KW-1185">Reference proteome</keyword>
<dbReference type="InterPro" id="IPR036953">
    <property type="entry name" value="GreA/GreB_C_sf"/>
</dbReference>
<reference evidence="2" key="1">
    <citation type="journal article" date="2014" name="Int. J. Syst. Evol. Microbiol.">
        <title>Complete genome sequence of Corynebacterium casei LMG S-19264T (=DSM 44701T), isolated from a smear-ripened cheese.</title>
        <authorList>
            <consortium name="US DOE Joint Genome Institute (JGI-PGF)"/>
            <person name="Walter F."/>
            <person name="Albersmeier A."/>
            <person name="Kalinowski J."/>
            <person name="Ruckert C."/>
        </authorList>
    </citation>
    <scope>NUCLEOTIDE SEQUENCE</scope>
    <source>
        <strain evidence="2">CGMCC 1.15763</strain>
    </source>
</reference>
<dbReference type="Pfam" id="PF01272">
    <property type="entry name" value="GreA_GreB"/>
    <property type="match status" value="1"/>
</dbReference>